<sequence>MTTTTNAGPTDTGVCGTAAGRQRHRRRGRPLVTAEDREAAKAAPRLTSGILVGRQTWHEFVAMPVKTGVGTLCAACWGWRDDPRHPVLGGPVVGR</sequence>
<reference evidence="2 3" key="1">
    <citation type="submission" date="2021-01" db="EMBL/GenBank/DDBJ databases">
        <title>Draft genome sequence of Micromonospora sp. strain STR1s_6.</title>
        <authorList>
            <person name="Karlyshev A."/>
            <person name="Jawad R."/>
        </authorList>
    </citation>
    <scope>NUCLEOTIDE SEQUENCE [LARGE SCALE GENOMIC DNA]</scope>
    <source>
        <strain evidence="2 3">STR1S-6</strain>
    </source>
</reference>
<protein>
    <submittedName>
        <fullName evidence="2">Uncharacterized protein</fullName>
    </submittedName>
</protein>
<evidence type="ECO:0000313" key="3">
    <source>
        <dbReference type="Proteomes" id="UP000622245"/>
    </source>
</evidence>
<evidence type="ECO:0000313" key="2">
    <source>
        <dbReference type="EMBL" id="MBM0275122.1"/>
    </source>
</evidence>
<evidence type="ECO:0000256" key="1">
    <source>
        <dbReference type="SAM" id="MobiDB-lite"/>
    </source>
</evidence>
<name>A0ABS1YCI2_9ACTN</name>
<dbReference type="RefSeq" id="WP_203147528.1">
    <property type="nucleotide sequence ID" value="NZ_JAEVHL010000017.1"/>
</dbReference>
<gene>
    <name evidence="2" type="ORF">JM949_06445</name>
</gene>
<dbReference type="EMBL" id="JAEVHL010000017">
    <property type="protein sequence ID" value="MBM0275122.1"/>
    <property type="molecule type" value="Genomic_DNA"/>
</dbReference>
<proteinExistence type="predicted"/>
<comment type="caution">
    <text evidence="2">The sequence shown here is derived from an EMBL/GenBank/DDBJ whole genome shotgun (WGS) entry which is preliminary data.</text>
</comment>
<dbReference type="Proteomes" id="UP000622245">
    <property type="component" value="Unassembled WGS sequence"/>
</dbReference>
<feature type="region of interest" description="Disordered" evidence="1">
    <location>
        <begin position="1"/>
        <end position="40"/>
    </location>
</feature>
<feature type="compositionally biased region" description="Low complexity" evidence="1">
    <location>
        <begin position="1"/>
        <end position="12"/>
    </location>
</feature>
<organism evidence="2 3">
    <name type="scientific">Micromonospora tarensis</name>
    <dbReference type="NCBI Taxonomy" id="2806100"/>
    <lineage>
        <taxon>Bacteria</taxon>
        <taxon>Bacillati</taxon>
        <taxon>Actinomycetota</taxon>
        <taxon>Actinomycetes</taxon>
        <taxon>Micromonosporales</taxon>
        <taxon>Micromonosporaceae</taxon>
        <taxon>Micromonospora</taxon>
    </lineage>
</organism>
<keyword evidence="3" id="KW-1185">Reference proteome</keyword>
<accession>A0ABS1YCI2</accession>